<feature type="domain" description="SAP" evidence="3">
    <location>
        <begin position="48"/>
        <end position="82"/>
    </location>
</feature>
<dbReference type="PROSITE" id="PS50800">
    <property type="entry name" value="SAP"/>
    <property type="match status" value="1"/>
</dbReference>
<gene>
    <name evidence="4" type="ORF">WJX81_007318</name>
</gene>
<dbReference type="SUPFAM" id="SSF81301">
    <property type="entry name" value="Nucleotidyltransferase"/>
    <property type="match status" value="1"/>
</dbReference>
<keyword evidence="5" id="KW-1185">Reference proteome</keyword>
<comment type="caution">
    <text evidence="4">The sequence shown here is derived from an EMBL/GenBank/DDBJ whole genome shotgun (WGS) entry which is preliminary data.</text>
</comment>
<comment type="similarity">
    <text evidence="1">Belongs to the Iojap/RsfS family.</text>
</comment>
<dbReference type="PANTHER" id="PTHR21043:SF0">
    <property type="entry name" value="MITOCHONDRIAL ASSEMBLY OF RIBOSOMAL LARGE SUBUNIT PROTEIN 1"/>
    <property type="match status" value="1"/>
</dbReference>
<feature type="region of interest" description="Disordered" evidence="2">
    <location>
        <begin position="279"/>
        <end position="307"/>
    </location>
</feature>
<evidence type="ECO:0000313" key="5">
    <source>
        <dbReference type="Proteomes" id="UP001445335"/>
    </source>
</evidence>
<proteinExistence type="inferred from homology"/>
<dbReference type="NCBIfam" id="TIGR00090">
    <property type="entry name" value="rsfS_iojap_ybeB"/>
    <property type="match status" value="1"/>
</dbReference>
<dbReference type="Pfam" id="PF02410">
    <property type="entry name" value="RsfS"/>
    <property type="match status" value="1"/>
</dbReference>
<evidence type="ECO:0000259" key="3">
    <source>
        <dbReference type="PROSITE" id="PS50800"/>
    </source>
</evidence>
<dbReference type="Proteomes" id="UP001445335">
    <property type="component" value="Unassembled WGS sequence"/>
</dbReference>
<dbReference type="AlphaFoldDB" id="A0AAW1RIC5"/>
<feature type="compositionally biased region" description="Basic and acidic residues" evidence="2">
    <location>
        <begin position="279"/>
        <end position="297"/>
    </location>
</feature>
<feature type="region of interest" description="Disordered" evidence="2">
    <location>
        <begin position="109"/>
        <end position="128"/>
    </location>
</feature>
<dbReference type="InterPro" id="IPR003034">
    <property type="entry name" value="SAP_dom"/>
</dbReference>
<dbReference type="EMBL" id="JALJOU010000036">
    <property type="protein sequence ID" value="KAK9833463.1"/>
    <property type="molecule type" value="Genomic_DNA"/>
</dbReference>
<dbReference type="GO" id="GO:0043023">
    <property type="term" value="F:ribosomal large subunit binding"/>
    <property type="evidence" value="ECO:0007669"/>
    <property type="project" value="TreeGrafter"/>
</dbReference>
<dbReference type="Gene3D" id="3.30.460.10">
    <property type="entry name" value="Beta Polymerase, domain 2"/>
    <property type="match status" value="1"/>
</dbReference>
<evidence type="ECO:0000256" key="2">
    <source>
        <dbReference type="SAM" id="MobiDB-lite"/>
    </source>
</evidence>
<sequence length="307" mass="33086">MLGLLRRELSQRSGRTWDGAVRLLATAGYDFLEEDAEAGTPVTRRRTLYELRLEDLRALSADAGLDSMGSKPVLVARLWRALLDEGGRVGSDLPPWVVIHRSGWPHASAAGTAAPAGSAQEAEDLAGSAAGAEAVEEGYLEAEGTQGSPYSRVFTPQEVAGLLTEARCDDVAVLDVRPRECSFTDFFVLATGRSAQHVFTAAHAVKYALKQRCAEVAPGVPPRVEGSNGSDWLVVDCGATIVHVMSEDARAEYDLEGLWGEGGADAYLQSNADLQIEEVSKDDAARESDFEWDERPVARNARRRASV</sequence>
<dbReference type="InterPro" id="IPR004394">
    <property type="entry name" value="Iojap/RsfS/C7orf30"/>
</dbReference>
<dbReference type="GO" id="GO:0090071">
    <property type="term" value="P:negative regulation of ribosome biogenesis"/>
    <property type="evidence" value="ECO:0007669"/>
    <property type="project" value="TreeGrafter"/>
</dbReference>
<dbReference type="HAMAP" id="MF_01477">
    <property type="entry name" value="Iojap_RsfS"/>
    <property type="match status" value="1"/>
</dbReference>
<organism evidence="4 5">
    <name type="scientific">Elliptochloris bilobata</name>
    <dbReference type="NCBI Taxonomy" id="381761"/>
    <lineage>
        <taxon>Eukaryota</taxon>
        <taxon>Viridiplantae</taxon>
        <taxon>Chlorophyta</taxon>
        <taxon>core chlorophytes</taxon>
        <taxon>Trebouxiophyceae</taxon>
        <taxon>Trebouxiophyceae incertae sedis</taxon>
        <taxon>Elliptochloris clade</taxon>
        <taxon>Elliptochloris</taxon>
    </lineage>
</organism>
<name>A0AAW1RIC5_9CHLO</name>
<evidence type="ECO:0000313" key="4">
    <source>
        <dbReference type="EMBL" id="KAK9833463.1"/>
    </source>
</evidence>
<dbReference type="GO" id="GO:0017148">
    <property type="term" value="P:negative regulation of translation"/>
    <property type="evidence" value="ECO:0007669"/>
    <property type="project" value="TreeGrafter"/>
</dbReference>
<protein>
    <recommendedName>
        <fullName evidence="3">SAP domain-containing protein</fullName>
    </recommendedName>
</protein>
<accession>A0AAW1RIC5</accession>
<dbReference type="InterPro" id="IPR043519">
    <property type="entry name" value="NT_sf"/>
</dbReference>
<reference evidence="4 5" key="1">
    <citation type="journal article" date="2024" name="Nat. Commun.">
        <title>Phylogenomics reveals the evolutionary origins of lichenization in chlorophyte algae.</title>
        <authorList>
            <person name="Puginier C."/>
            <person name="Libourel C."/>
            <person name="Otte J."/>
            <person name="Skaloud P."/>
            <person name="Haon M."/>
            <person name="Grisel S."/>
            <person name="Petersen M."/>
            <person name="Berrin J.G."/>
            <person name="Delaux P.M."/>
            <person name="Dal Grande F."/>
            <person name="Keller J."/>
        </authorList>
    </citation>
    <scope>NUCLEOTIDE SEQUENCE [LARGE SCALE GENOMIC DNA]</scope>
    <source>
        <strain evidence="4 5">SAG 245.80</strain>
    </source>
</reference>
<evidence type="ECO:0000256" key="1">
    <source>
        <dbReference type="ARBA" id="ARBA00010574"/>
    </source>
</evidence>
<dbReference type="PANTHER" id="PTHR21043">
    <property type="entry name" value="IOJAP SUPERFAMILY ORTHOLOG"/>
    <property type="match status" value="1"/>
</dbReference>